<keyword evidence="2 5" id="KW-0812">Transmembrane</keyword>
<feature type="transmembrane region" description="Helical" evidence="5">
    <location>
        <begin position="146"/>
        <end position="164"/>
    </location>
</feature>
<sequence length="494" mass="54132">MAEPKLSPDAPRRSPNGAFLRRRTPADTYNDIIFVFFVLALAWAPLFFGSNRPLAWAVNAVLFGALLILFEAGRLVSGAPHPVSWRRIWWCGALFALFVVWILFQIVPWAPAAWQNPFWDLARQALAGFSAAPRMEGAISASPDDGLVALIRLAPNAVSFYLGLQLCRDRRRAEIFAFALVGLITLYACYGIVQLLFFPQELLWAPKRSYLDAVTSTFVNRNSFATFAAVGLIVTLGLMLESFRRQDGGRAVPLAHRIATLTDQIVRRALPLTIPALIIGVALLWSLSRAGMMSGLLGVLALLVLFVCFERRRGGLLAVSGLVLIALVAILLTYGGGVAERLEAAGQEGVEDMSARLTAPTSTFTAALDQPLFGFGYGSFPKIFPQYRADPYIFAFWNHAHNTYAEIIMDVGFPAAAIVGLLMVVLLISIFRNVTRCERRPMLSLVALAASVTVLIHSMVDFSLQIQAVALIYWGLLGAGLAQSWSRRIETAQS</sequence>
<evidence type="ECO:0000256" key="5">
    <source>
        <dbReference type="SAM" id="Phobius"/>
    </source>
</evidence>
<feature type="transmembrane region" description="Helical" evidence="5">
    <location>
        <begin position="466"/>
        <end position="485"/>
    </location>
</feature>
<reference evidence="7" key="1">
    <citation type="submission" date="2021-05" db="EMBL/GenBank/DDBJ databases">
        <authorList>
            <person name="Sun Q."/>
            <person name="Inoue M."/>
        </authorList>
    </citation>
    <scope>NUCLEOTIDE SEQUENCE</scope>
    <source>
        <strain evidence="7">VKM B-3255</strain>
    </source>
</reference>
<feature type="transmembrane region" description="Helical" evidence="5">
    <location>
        <begin position="29"/>
        <end position="48"/>
    </location>
</feature>
<keyword evidence="7" id="KW-0436">Ligase</keyword>
<feature type="transmembrane region" description="Helical" evidence="5">
    <location>
        <begin position="88"/>
        <end position="110"/>
    </location>
</feature>
<dbReference type="PANTHER" id="PTHR37422">
    <property type="entry name" value="TEICHURONIC ACID BIOSYNTHESIS PROTEIN TUAE"/>
    <property type="match status" value="1"/>
</dbReference>
<feature type="transmembrane region" description="Helical" evidence="5">
    <location>
        <begin position="54"/>
        <end position="76"/>
    </location>
</feature>
<comment type="caution">
    <text evidence="7">The sequence shown here is derived from an EMBL/GenBank/DDBJ whole genome shotgun (WGS) entry which is preliminary data.</text>
</comment>
<evidence type="ECO:0000256" key="3">
    <source>
        <dbReference type="ARBA" id="ARBA00022989"/>
    </source>
</evidence>
<evidence type="ECO:0000256" key="4">
    <source>
        <dbReference type="ARBA" id="ARBA00023136"/>
    </source>
</evidence>
<dbReference type="RefSeq" id="WP_213753588.1">
    <property type="nucleotide sequence ID" value="NZ_JAHCQH010000004.1"/>
</dbReference>
<name>A0ABS5R2K2_9HYPH</name>
<dbReference type="InterPro" id="IPR007016">
    <property type="entry name" value="O-antigen_ligase-rel_domated"/>
</dbReference>
<evidence type="ECO:0000256" key="1">
    <source>
        <dbReference type="ARBA" id="ARBA00004141"/>
    </source>
</evidence>
<keyword evidence="3 5" id="KW-1133">Transmembrane helix</keyword>
<dbReference type="GO" id="GO:0016874">
    <property type="term" value="F:ligase activity"/>
    <property type="evidence" value="ECO:0007669"/>
    <property type="project" value="UniProtKB-KW"/>
</dbReference>
<evidence type="ECO:0000313" key="8">
    <source>
        <dbReference type="Proteomes" id="UP001166585"/>
    </source>
</evidence>
<feature type="domain" description="O-antigen ligase-related" evidence="6">
    <location>
        <begin position="276"/>
        <end position="418"/>
    </location>
</feature>
<feature type="transmembrane region" description="Helical" evidence="5">
    <location>
        <begin position="316"/>
        <end position="334"/>
    </location>
</feature>
<feature type="transmembrane region" description="Helical" evidence="5">
    <location>
        <begin position="265"/>
        <end position="285"/>
    </location>
</feature>
<dbReference type="EMBL" id="JAHCQH010000004">
    <property type="protein sequence ID" value="MBS9475732.1"/>
    <property type="molecule type" value="Genomic_DNA"/>
</dbReference>
<dbReference type="Pfam" id="PF04932">
    <property type="entry name" value="Wzy_C"/>
    <property type="match status" value="1"/>
</dbReference>
<feature type="transmembrane region" description="Helical" evidence="5">
    <location>
        <begin position="176"/>
        <end position="198"/>
    </location>
</feature>
<evidence type="ECO:0000256" key="2">
    <source>
        <dbReference type="ARBA" id="ARBA00022692"/>
    </source>
</evidence>
<protein>
    <submittedName>
        <fullName evidence="7">O-antigen ligase family protein</fullName>
    </submittedName>
</protein>
<dbReference type="PANTHER" id="PTHR37422:SF23">
    <property type="entry name" value="TEICHURONIC ACID BIOSYNTHESIS PROTEIN TUAE"/>
    <property type="match status" value="1"/>
</dbReference>
<organism evidence="7 8">
    <name type="scientific">Ancylobacter radicis</name>
    <dbReference type="NCBI Taxonomy" id="2836179"/>
    <lineage>
        <taxon>Bacteria</taxon>
        <taxon>Pseudomonadati</taxon>
        <taxon>Pseudomonadota</taxon>
        <taxon>Alphaproteobacteria</taxon>
        <taxon>Hyphomicrobiales</taxon>
        <taxon>Xanthobacteraceae</taxon>
        <taxon>Ancylobacter</taxon>
    </lineage>
</organism>
<feature type="transmembrane region" description="Helical" evidence="5">
    <location>
        <begin position="218"/>
        <end position="240"/>
    </location>
</feature>
<dbReference type="Proteomes" id="UP001166585">
    <property type="component" value="Unassembled WGS sequence"/>
</dbReference>
<evidence type="ECO:0000259" key="6">
    <source>
        <dbReference type="Pfam" id="PF04932"/>
    </source>
</evidence>
<keyword evidence="8" id="KW-1185">Reference proteome</keyword>
<feature type="transmembrane region" description="Helical" evidence="5">
    <location>
        <begin position="443"/>
        <end position="460"/>
    </location>
</feature>
<comment type="subcellular location">
    <subcellularLocation>
        <location evidence="1">Membrane</location>
        <topology evidence="1">Multi-pass membrane protein</topology>
    </subcellularLocation>
</comment>
<dbReference type="InterPro" id="IPR051533">
    <property type="entry name" value="WaaL-like"/>
</dbReference>
<keyword evidence="4 5" id="KW-0472">Membrane</keyword>
<evidence type="ECO:0000313" key="7">
    <source>
        <dbReference type="EMBL" id="MBS9475732.1"/>
    </source>
</evidence>
<feature type="transmembrane region" description="Helical" evidence="5">
    <location>
        <begin position="291"/>
        <end position="309"/>
    </location>
</feature>
<proteinExistence type="predicted"/>
<feature type="transmembrane region" description="Helical" evidence="5">
    <location>
        <begin position="411"/>
        <end position="431"/>
    </location>
</feature>
<gene>
    <name evidence="7" type="ORF">KIP89_01240</name>
</gene>
<accession>A0ABS5R2K2</accession>